<feature type="coiled-coil region" evidence="1">
    <location>
        <begin position="193"/>
        <end position="227"/>
    </location>
</feature>
<accession>A0ABR2KFS8</accession>
<evidence type="ECO:0000256" key="2">
    <source>
        <dbReference type="SAM" id="MobiDB-lite"/>
    </source>
</evidence>
<gene>
    <name evidence="3" type="ORF">M9Y10_033600</name>
</gene>
<dbReference type="EMBL" id="JAPFFF010000005">
    <property type="protein sequence ID" value="KAK8888860.1"/>
    <property type="molecule type" value="Genomic_DNA"/>
</dbReference>
<name>A0ABR2KFS8_9EUKA</name>
<organism evidence="3 4">
    <name type="scientific">Tritrichomonas musculus</name>
    <dbReference type="NCBI Taxonomy" id="1915356"/>
    <lineage>
        <taxon>Eukaryota</taxon>
        <taxon>Metamonada</taxon>
        <taxon>Parabasalia</taxon>
        <taxon>Tritrichomonadida</taxon>
        <taxon>Tritrichomonadidae</taxon>
        <taxon>Tritrichomonas</taxon>
    </lineage>
</organism>
<dbReference type="PANTHER" id="PTHR47026">
    <property type="entry name" value="PIGMENTOSA GTPASE REGULATOR-LIKE PROTEIN, PUTATIVE-RELATED"/>
    <property type="match status" value="1"/>
</dbReference>
<evidence type="ECO:0000313" key="3">
    <source>
        <dbReference type="EMBL" id="KAK8888860.1"/>
    </source>
</evidence>
<dbReference type="PANTHER" id="PTHR47026:SF2">
    <property type="entry name" value="FLAGELLAR ASSOCIATED PROTEIN"/>
    <property type="match status" value="1"/>
</dbReference>
<evidence type="ECO:0000256" key="1">
    <source>
        <dbReference type="SAM" id="Coils"/>
    </source>
</evidence>
<feature type="compositionally biased region" description="Polar residues" evidence="2">
    <location>
        <begin position="381"/>
        <end position="401"/>
    </location>
</feature>
<dbReference type="Proteomes" id="UP001470230">
    <property type="component" value="Unassembled WGS sequence"/>
</dbReference>
<sequence length="423" mass="48706">MSAKHSPKKSSRSVTSGSLDLANQILKGERSISSIEPFEYSICLQGLQASRHRSMIENNKRRMQKCDSLILELNNLMNSSKESMSVKSSSSGSINLNSTSSVSAFQNYQIDINDDEMNDINSKIQSLLEGCEIDFIDPASIPKFEMVLKMRKAKAIEDSDYQSAKILEKNIQSLSKFKKKVKASSPIKQKEFIAEKEARLQVLYDQLKILTENLAEERNRINTDREESLNTLFAQNEKEVDELVEEKSSIMMGLGFKPSKRLKELRQQETNLAKMSLFDEASDLKKRNDDLEMQERREFDRKSLKNYENKEKDQMKRQDARIQASHEFWKKLLERAESRFLPKIKMIQNEIDSIIAKIEEITGKKYEQKSDFESTLDLSGLSFTDNGHSNSHLNDNDITNSDNHDFDDIVYNDNTNSNDDDNE</sequence>
<keyword evidence="4" id="KW-1185">Reference proteome</keyword>
<keyword evidence="1" id="KW-0175">Coiled coil</keyword>
<comment type="caution">
    <text evidence="3">The sequence shown here is derived from an EMBL/GenBank/DDBJ whole genome shotgun (WGS) entry which is preliminary data.</text>
</comment>
<feature type="region of interest" description="Disordered" evidence="2">
    <location>
        <begin position="380"/>
        <end position="423"/>
    </location>
</feature>
<protein>
    <submittedName>
        <fullName evidence="3">Uncharacterized protein</fullName>
    </submittedName>
</protein>
<proteinExistence type="predicted"/>
<evidence type="ECO:0000313" key="4">
    <source>
        <dbReference type="Proteomes" id="UP001470230"/>
    </source>
</evidence>
<reference evidence="3 4" key="1">
    <citation type="submission" date="2024-04" db="EMBL/GenBank/DDBJ databases">
        <title>Tritrichomonas musculus Genome.</title>
        <authorList>
            <person name="Alves-Ferreira E."/>
            <person name="Grigg M."/>
            <person name="Lorenzi H."/>
            <person name="Galac M."/>
        </authorList>
    </citation>
    <scope>NUCLEOTIDE SEQUENCE [LARGE SCALE GENOMIC DNA]</scope>
    <source>
        <strain evidence="3 4">EAF2021</strain>
    </source>
</reference>